<comment type="caution">
    <text evidence="1">The sequence shown here is derived from an EMBL/GenBank/DDBJ whole genome shotgun (WGS) entry which is preliminary data.</text>
</comment>
<name>A0A9D4RIM7_DREPO</name>
<reference evidence="1" key="2">
    <citation type="submission" date="2020-11" db="EMBL/GenBank/DDBJ databases">
        <authorList>
            <person name="McCartney M.A."/>
            <person name="Auch B."/>
            <person name="Kono T."/>
            <person name="Mallez S."/>
            <person name="Becker A."/>
            <person name="Gohl D.M."/>
            <person name="Silverstein K.A.T."/>
            <person name="Koren S."/>
            <person name="Bechman K.B."/>
            <person name="Herman A."/>
            <person name="Abrahante J.E."/>
            <person name="Garbe J."/>
        </authorList>
    </citation>
    <scope>NUCLEOTIDE SEQUENCE</scope>
    <source>
        <strain evidence="1">Duluth1</strain>
        <tissue evidence="1">Whole animal</tissue>
    </source>
</reference>
<dbReference type="AlphaFoldDB" id="A0A9D4RIM7"/>
<dbReference type="Proteomes" id="UP000828390">
    <property type="component" value="Unassembled WGS sequence"/>
</dbReference>
<reference evidence="1" key="1">
    <citation type="journal article" date="2019" name="bioRxiv">
        <title>The Genome of the Zebra Mussel, Dreissena polymorpha: A Resource for Invasive Species Research.</title>
        <authorList>
            <person name="McCartney M.A."/>
            <person name="Auch B."/>
            <person name="Kono T."/>
            <person name="Mallez S."/>
            <person name="Zhang Y."/>
            <person name="Obille A."/>
            <person name="Becker A."/>
            <person name="Abrahante J.E."/>
            <person name="Garbe J."/>
            <person name="Badalamenti J.P."/>
            <person name="Herman A."/>
            <person name="Mangelson H."/>
            <person name="Liachko I."/>
            <person name="Sullivan S."/>
            <person name="Sone E.D."/>
            <person name="Koren S."/>
            <person name="Silverstein K.A.T."/>
            <person name="Beckman K.B."/>
            <person name="Gohl D.M."/>
        </authorList>
    </citation>
    <scope>NUCLEOTIDE SEQUENCE</scope>
    <source>
        <strain evidence="1">Duluth1</strain>
        <tissue evidence="1">Whole animal</tissue>
    </source>
</reference>
<gene>
    <name evidence="1" type="ORF">DPMN_033179</name>
</gene>
<dbReference type="EMBL" id="JAIWYP010000002">
    <property type="protein sequence ID" value="KAH3870001.1"/>
    <property type="molecule type" value="Genomic_DNA"/>
</dbReference>
<keyword evidence="2" id="KW-1185">Reference proteome</keyword>
<protein>
    <submittedName>
        <fullName evidence="1">Uncharacterized protein</fullName>
    </submittedName>
</protein>
<organism evidence="1 2">
    <name type="scientific">Dreissena polymorpha</name>
    <name type="common">Zebra mussel</name>
    <name type="synonym">Mytilus polymorpha</name>
    <dbReference type="NCBI Taxonomy" id="45954"/>
    <lineage>
        <taxon>Eukaryota</taxon>
        <taxon>Metazoa</taxon>
        <taxon>Spiralia</taxon>
        <taxon>Lophotrochozoa</taxon>
        <taxon>Mollusca</taxon>
        <taxon>Bivalvia</taxon>
        <taxon>Autobranchia</taxon>
        <taxon>Heteroconchia</taxon>
        <taxon>Euheterodonta</taxon>
        <taxon>Imparidentia</taxon>
        <taxon>Neoheterodontei</taxon>
        <taxon>Myida</taxon>
        <taxon>Dreissenoidea</taxon>
        <taxon>Dreissenidae</taxon>
        <taxon>Dreissena</taxon>
    </lineage>
</organism>
<evidence type="ECO:0000313" key="2">
    <source>
        <dbReference type="Proteomes" id="UP000828390"/>
    </source>
</evidence>
<proteinExistence type="predicted"/>
<sequence length="57" mass="6513">MGLVIVTQRRMFDCRWAYDTPRLAALTSRQSQVANTPSPEQKVIIYSDQKTIMPLSV</sequence>
<accession>A0A9D4RIM7</accession>
<evidence type="ECO:0000313" key="1">
    <source>
        <dbReference type="EMBL" id="KAH3870001.1"/>
    </source>
</evidence>